<reference evidence="9 10" key="1">
    <citation type="submission" date="2016-11" db="EMBL/GenBank/DDBJ databases">
        <title>The macronuclear genome of Stentor coeruleus: a giant cell with tiny introns.</title>
        <authorList>
            <person name="Slabodnick M."/>
            <person name="Ruby J.G."/>
            <person name="Reiff S.B."/>
            <person name="Swart E.C."/>
            <person name="Gosai S."/>
            <person name="Prabakaran S."/>
            <person name="Witkowska E."/>
            <person name="Larue G.E."/>
            <person name="Fisher S."/>
            <person name="Freeman R.M."/>
            <person name="Gunawardena J."/>
            <person name="Chu W."/>
            <person name="Stover N.A."/>
            <person name="Gregory B.D."/>
            <person name="Nowacki M."/>
            <person name="Derisi J."/>
            <person name="Roy S.W."/>
            <person name="Marshall W.F."/>
            <person name="Sood P."/>
        </authorList>
    </citation>
    <scope>NUCLEOTIDE SEQUENCE [LARGE SCALE GENOMIC DNA]</scope>
    <source>
        <strain evidence="9">WM001</strain>
    </source>
</reference>
<dbReference type="SMART" id="SM00220">
    <property type="entry name" value="S_TKc"/>
    <property type="match status" value="2"/>
</dbReference>
<evidence type="ECO:0000256" key="4">
    <source>
        <dbReference type="ARBA" id="ARBA00022840"/>
    </source>
</evidence>
<dbReference type="Gene3D" id="1.25.40.90">
    <property type="match status" value="1"/>
</dbReference>
<evidence type="ECO:0000256" key="1">
    <source>
        <dbReference type="ARBA" id="ARBA00022679"/>
    </source>
</evidence>
<keyword evidence="3" id="KW-0418">Kinase</keyword>
<dbReference type="OrthoDB" id="291827at2759"/>
<evidence type="ECO:0000256" key="7">
    <source>
        <dbReference type="SAM" id="MobiDB-lite"/>
    </source>
</evidence>
<dbReference type="PRINTS" id="PR00109">
    <property type="entry name" value="TYRKINASE"/>
</dbReference>
<dbReference type="CDD" id="cd00180">
    <property type="entry name" value="PKc"/>
    <property type="match status" value="1"/>
</dbReference>
<accession>A0A1R2B6Q6</accession>
<name>A0A1R2B6Q6_9CILI</name>
<dbReference type="Pfam" id="PF00069">
    <property type="entry name" value="Pkinase"/>
    <property type="match status" value="1"/>
</dbReference>
<dbReference type="GO" id="GO:0004674">
    <property type="term" value="F:protein serine/threonine kinase activity"/>
    <property type="evidence" value="ECO:0007669"/>
    <property type="project" value="UniProtKB-EC"/>
</dbReference>
<evidence type="ECO:0000313" key="10">
    <source>
        <dbReference type="Proteomes" id="UP000187209"/>
    </source>
</evidence>
<comment type="catalytic activity">
    <reaction evidence="5">
        <text>L-threonyl-[protein] + ATP = O-phospho-L-threonyl-[protein] + ADP + H(+)</text>
        <dbReference type="Rhea" id="RHEA:46608"/>
        <dbReference type="Rhea" id="RHEA-COMP:11060"/>
        <dbReference type="Rhea" id="RHEA-COMP:11605"/>
        <dbReference type="ChEBI" id="CHEBI:15378"/>
        <dbReference type="ChEBI" id="CHEBI:30013"/>
        <dbReference type="ChEBI" id="CHEBI:30616"/>
        <dbReference type="ChEBI" id="CHEBI:61977"/>
        <dbReference type="ChEBI" id="CHEBI:456216"/>
        <dbReference type="EC" id="2.7.11.1"/>
    </reaction>
</comment>
<sequence>MKSIEGEHLRLSKYFVKVSEPLLQNEKECYYQAHDSENKSYLLKIFQTPCQSTNFQEELQGAKLVGLHGKLLMYLDSIELQEYSGILYEYAARVTLASTIKSGSLNDSQIITILRDILLALHHLHSRKLVHRQMTKDSIFVTHNFKFKLGDYSGICHEYELKSLSPRLPQELRPPEMLEGIDEIVCTCAIDMWSLGCILYELLYSQSAFTIEGLDDQIRGKYRKSEIQAAVYWKLVLDRLLDPNPQTRGTIQEIITLIHESYMPNLTSAEPIDSLRSGSVFKKSSNSWVKEVTTENDKAPDQIYITKLVGKAWNKPSKIPLFFQALIQRPFTKASVALKILIVVMKYVNYGPRGVFDGQMGGAEFVEELEKYWLYSSKPKMDKINSDELIQVIRNLISLIKMKFKLHSSIGTYGDWSDFRSHDNESLTQVLAYWENNIKTTKSLLANPDQYSILRSCITSILIQEQQKIMVELEKYLSSCPQELSESYQENQSQTVSLLQRYKTCFPHQAVMKMFTTEPVLSKPSSNSSAKSASKSEARSAGSTKTCSRSEDRSTISFIKRGSILQTDSSWVINMNELELKQSIGVGSSCTVYKGMYRHTSVAIKVLRNTSQSSQKEFEREVETMVKLRHPNLVLFMGASVEKELCIVTEFCFGDTLFHLLHETASVQISYRQQLKIAKDTAQGMAFLHSSNIIHRDLKSLNLLLEELVQSPNDRVHVKITDFGISRAVDEGILTGQMGTCHWMAPEVLASQPYGFPADVYSYGIVLWEIFARETPYRGINPAMIPYQVLHMGLRPDINKISQEPIKILIQSCWSIDASARPTFSEILEHLSKL</sequence>
<dbReference type="InterPro" id="IPR001245">
    <property type="entry name" value="Ser-Thr/Tyr_kinase_cat_dom"/>
</dbReference>
<feature type="domain" description="Protein kinase" evidence="8">
    <location>
        <begin position="16"/>
        <end position="262"/>
    </location>
</feature>
<dbReference type="EMBL" id="MPUH01000899">
    <property type="protein sequence ID" value="OMJ72458.1"/>
    <property type="molecule type" value="Genomic_DNA"/>
</dbReference>
<keyword evidence="1" id="KW-0808">Transferase</keyword>
<dbReference type="PANTHER" id="PTHR44329">
    <property type="entry name" value="SERINE/THREONINE-PROTEIN KINASE TNNI3K-RELATED"/>
    <property type="match status" value="1"/>
</dbReference>
<dbReference type="InterPro" id="IPR008942">
    <property type="entry name" value="ENTH_VHS"/>
</dbReference>
<keyword evidence="10" id="KW-1185">Reference proteome</keyword>
<feature type="domain" description="Protein kinase" evidence="8">
    <location>
        <begin position="578"/>
        <end position="833"/>
    </location>
</feature>
<dbReference type="InterPro" id="IPR008271">
    <property type="entry name" value="Ser/Thr_kinase_AS"/>
</dbReference>
<comment type="catalytic activity">
    <reaction evidence="6">
        <text>L-seryl-[protein] + ATP = O-phospho-L-seryl-[protein] + ADP + H(+)</text>
        <dbReference type="Rhea" id="RHEA:17989"/>
        <dbReference type="Rhea" id="RHEA-COMP:9863"/>
        <dbReference type="Rhea" id="RHEA-COMP:11604"/>
        <dbReference type="ChEBI" id="CHEBI:15378"/>
        <dbReference type="ChEBI" id="CHEBI:29999"/>
        <dbReference type="ChEBI" id="CHEBI:30616"/>
        <dbReference type="ChEBI" id="CHEBI:83421"/>
        <dbReference type="ChEBI" id="CHEBI:456216"/>
        <dbReference type="EC" id="2.7.11.1"/>
    </reaction>
</comment>
<gene>
    <name evidence="9" type="ORF">SteCoe_29085</name>
</gene>
<dbReference type="Gene3D" id="1.10.510.10">
    <property type="entry name" value="Transferase(Phosphotransferase) domain 1"/>
    <property type="match status" value="2"/>
</dbReference>
<evidence type="ECO:0000256" key="3">
    <source>
        <dbReference type="ARBA" id="ARBA00022777"/>
    </source>
</evidence>
<dbReference type="FunFam" id="3.30.200.20:FF:000034">
    <property type="entry name" value="Kinase suppressor of Ras 1"/>
    <property type="match status" value="1"/>
</dbReference>
<evidence type="ECO:0000256" key="2">
    <source>
        <dbReference type="ARBA" id="ARBA00022741"/>
    </source>
</evidence>
<feature type="compositionally biased region" description="Low complexity" evidence="7">
    <location>
        <begin position="522"/>
        <end position="543"/>
    </location>
</feature>
<evidence type="ECO:0000259" key="8">
    <source>
        <dbReference type="PROSITE" id="PS50011"/>
    </source>
</evidence>
<evidence type="ECO:0000256" key="6">
    <source>
        <dbReference type="ARBA" id="ARBA00048679"/>
    </source>
</evidence>
<dbReference type="InterPro" id="IPR051681">
    <property type="entry name" value="Ser/Thr_Kinases-Pseudokinases"/>
</dbReference>
<dbReference type="CDD" id="cd13999">
    <property type="entry name" value="STKc_MAP3K-like"/>
    <property type="match status" value="1"/>
</dbReference>
<keyword evidence="2" id="KW-0547">Nucleotide-binding</keyword>
<dbReference type="InterPro" id="IPR011009">
    <property type="entry name" value="Kinase-like_dom_sf"/>
</dbReference>
<organism evidence="9 10">
    <name type="scientific">Stentor coeruleus</name>
    <dbReference type="NCBI Taxonomy" id="5963"/>
    <lineage>
        <taxon>Eukaryota</taxon>
        <taxon>Sar</taxon>
        <taxon>Alveolata</taxon>
        <taxon>Ciliophora</taxon>
        <taxon>Postciliodesmatophora</taxon>
        <taxon>Heterotrichea</taxon>
        <taxon>Heterotrichida</taxon>
        <taxon>Stentoridae</taxon>
        <taxon>Stentor</taxon>
    </lineage>
</organism>
<keyword evidence="4" id="KW-0067">ATP-binding</keyword>
<dbReference type="PROSITE" id="PS50011">
    <property type="entry name" value="PROTEIN_KINASE_DOM"/>
    <property type="match status" value="2"/>
</dbReference>
<dbReference type="SUPFAM" id="SSF56112">
    <property type="entry name" value="Protein kinase-like (PK-like)"/>
    <property type="match status" value="2"/>
</dbReference>
<dbReference type="InterPro" id="IPR000719">
    <property type="entry name" value="Prot_kinase_dom"/>
</dbReference>
<evidence type="ECO:0000256" key="5">
    <source>
        <dbReference type="ARBA" id="ARBA00047899"/>
    </source>
</evidence>
<evidence type="ECO:0000313" key="9">
    <source>
        <dbReference type="EMBL" id="OMJ72458.1"/>
    </source>
</evidence>
<dbReference type="Gene3D" id="3.30.200.20">
    <property type="entry name" value="Phosphorylase Kinase, domain 1"/>
    <property type="match status" value="1"/>
</dbReference>
<dbReference type="PROSITE" id="PS00108">
    <property type="entry name" value="PROTEIN_KINASE_ST"/>
    <property type="match status" value="1"/>
</dbReference>
<proteinExistence type="predicted"/>
<dbReference type="AlphaFoldDB" id="A0A1R2B6Q6"/>
<dbReference type="Pfam" id="PF07714">
    <property type="entry name" value="PK_Tyr_Ser-Thr"/>
    <property type="match status" value="1"/>
</dbReference>
<dbReference type="GO" id="GO:0005524">
    <property type="term" value="F:ATP binding"/>
    <property type="evidence" value="ECO:0007669"/>
    <property type="project" value="UniProtKB-KW"/>
</dbReference>
<dbReference type="Proteomes" id="UP000187209">
    <property type="component" value="Unassembled WGS sequence"/>
</dbReference>
<feature type="region of interest" description="Disordered" evidence="7">
    <location>
        <begin position="520"/>
        <end position="548"/>
    </location>
</feature>
<protein>
    <recommendedName>
        <fullName evidence="8">Protein kinase domain-containing protein</fullName>
    </recommendedName>
</protein>
<comment type="caution">
    <text evidence="9">The sequence shown here is derived from an EMBL/GenBank/DDBJ whole genome shotgun (WGS) entry which is preliminary data.</text>
</comment>